<evidence type="ECO:0000313" key="4">
    <source>
        <dbReference type="Proteomes" id="UP000005801"/>
    </source>
</evidence>
<feature type="domain" description="HTH cro/C1-type" evidence="2">
    <location>
        <begin position="8"/>
        <end position="62"/>
    </location>
</feature>
<gene>
    <name evidence="3" type="ORF">PPSIR1_39970</name>
</gene>
<dbReference type="Proteomes" id="UP000005801">
    <property type="component" value="Unassembled WGS sequence"/>
</dbReference>
<comment type="caution">
    <text evidence="3">The sequence shown here is derived from an EMBL/GenBank/DDBJ whole genome shotgun (WGS) entry which is preliminary data.</text>
</comment>
<dbReference type="EMBL" id="ABCS01000003">
    <property type="protein sequence ID" value="EDM81503.1"/>
    <property type="molecule type" value="Genomic_DNA"/>
</dbReference>
<keyword evidence="4" id="KW-1185">Reference proteome</keyword>
<evidence type="ECO:0000256" key="1">
    <source>
        <dbReference type="ARBA" id="ARBA00007227"/>
    </source>
</evidence>
<dbReference type="Gene3D" id="1.10.260.40">
    <property type="entry name" value="lambda repressor-like DNA-binding domains"/>
    <property type="match status" value="1"/>
</dbReference>
<reference evidence="3 4" key="1">
    <citation type="submission" date="2007-06" db="EMBL/GenBank/DDBJ databases">
        <authorList>
            <person name="Shimkets L."/>
            <person name="Ferriera S."/>
            <person name="Johnson J."/>
            <person name="Kravitz S."/>
            <person name="Beeson K."/>
            <person name="Sutton G."/>
            <person name="Rogers Y.-H."/>
            <person name="Friedman R."/>
            <person name="Frazier M."/>
            <person name="Venter J.C."/>
        </authorList>
    </citation>
    <scope>NUCLEOTIDE SEQUENCE [LARGE SCALE GENOMIC DNA]</scope>
    <source>
        <strain evidence="3 4">SIR-1</strain>
    </source>
</reference>
<dbReference type="PANTHER" id="PTHR43236">
    <property type="entry name" value="ANTITOXIN HIGA1"/>
    <property type="match status" value="1"/>
</dbReference>
<dbReference type="GO" id="GO:0003677">
    <property type="term" value="F:DNA binding"/>
    <property type="evidence" value="ECO:0007669"/>
    <property type="project" value="InterPro"/>
</dbReference>
<proteinExistence type="inferred from homology"/>
<dbReference type="SUPFAM" id="SSF47413">
    <property type="entry name" value="lambda repressor-like DNA-binding domains"/>
    <property type="match status" value="1"/>
</dbReference>
<dbReference type="STRING" id="391625.PPSIR1_39970"/>
<dbReference type="Pfam" id="PF13560">
    <property type="entry name" value="HTH_31"/>
    <property type="match status" value="1"/>
</dbReference>
<protein>
    <submittedName>
        <fullName evidence="3">Transcriptional regulator, XRE family protein</fullName>
    </submittedName>
</protein>
<accession>A6FYC4</accession>
<dbReference type="PANTHER" id="PTHR43236:SF1">
    <property type="entry name" value="BLL7220 PROTEIN"/>
    <property type="match status" value="1"/>
</dbReference>
<evidence type="ECO:0000313" key="3">
    <source>
        <dbReference type="EMBL" id="EDM81503.1"/>
    </source>
</evidence>
<dbReference type="Pfam" id="PF06114">
    <property type="entry name" value="Peptidase_M78"/>
    <property type="match status" value="1"/>
</dbReference>
<comment type="similarity">
    <text evidence="1">Belongs to the short-chain fatty acyl-CoA assimilation regulator (ScfR) family.</text>
</comment>
<evidence type="ECO:0000259" key="2">
    <source>
        <dbReference type="PROSITE" id="PS50943"/>
    </source>
</evidence>
<sequence length="446" mass="48220">MSVIAQRLREARAEAGLSLEAMGALVGVPADAIRSFEEEARWPPTSTVRAYATVFGSRVERFLRDGAVNAPSALLFRSAFEQGGDLSQALGPSDLRVLGRFLSCVADAHELEVAMGRGRPKLELDDPSRGEELPWVRGRACAEYVRRELGLGDAPIPSMLALLRERLGWSVFFVTPDELSSTVEGASTAAPGPGLLINLVGGRESWWRTRASLAHEMCHVLFDTRARPYLLSPEGSLKDRGDWSLVERFAELESRANAFAAYFLVPRQSLRALVGANAVTGTIVDEVCRVFGVGRTMAVHRLGHEFGLSEQDKAELLETWSRSPDVRPHPDAALSPGLPGEFLSRRVVEAVEVGVLDTVQARSILRVPMSEEIAALGARGAALLEPESLARARAEAHGWTLGMGSCRSVSAMKTPAGWTVTIEGRRGSSVVQRDVEVSAGFELVSA</sequence>
<dbReference type="SMART" id="SM00530">
    <property type="entry name" value="HTH_XRE"/>
    <property type="match status" value="1"/>
</dbReference>
<dbReference type="eggNOG" id="COG2856">
    <property type="taxonomic scope" value="Bacteria"/>
</dbReference>
<name>A6FYC4_9BACT</name>
<dbReference type="InterPro" id="IPR010982">
    <property type="entry name" value="Lambda_DNA-bd_dom_sf"/>
</dbReference>
<dbReference type="AlphaFoldDB" id="A6FYC4"/>
<dbReference type="CDD" id="cd00093">
    <property type="entry name" value="HTH_XRE"/>
    <property type="match status" value="1"/>
</dbReference>
<organism evidence="3 4">
    <name type="scientific">Plesiocystis pacifica SIR-1</name>
    <dbReference type="NCBI Taxonomy" id="391625"/>
    <lineage>
        <taxon>Bacteria</taxon>
        <taxon>Pseudomonadati</taxon>
        <taxon>Myxococcota</taxon>
        <taxon>Polyangia</taxon>
        <taxon>Nannocystales</taxon>
        <taxon>Nannocystaceae</taxon>
        <taxon>Plesiocystis</taxon>
    </lineage>
</organism>
<dbReference type="PROSITE" id="PS50943">
    <property type="entry name" value="HTH_CROC1"/>
    <property type="match status" value="1"/>
</dbReference>
<dbReference type="InterPro" id="IPR010359">
    <property type="entry name" value="IrrE_HExxH"/>
</dbReference>
<dbReference type="InterPro" id="IPR001387">
    <property type="entry name" value="Cro/C1-type_HTH"/>
</dbReference>
<dbReference type="InterPro" id="IPR052345">
    <property type="entry name" value="Rad_response_metalloprotease"/>
</dbReference>